<comment type="caution">
    <text evidence="6">The sequence shown here is derived from an EMBL/GenBank/DDBJ whole genome shotgun (WGS) entry which is preliminary data.</text>
</comment>
<name>A0A848BUN3_9FIRM</name>
<evidence type="ECO:0000256" key="1">
    <source>
        <dbReference type="ARBA" id="ARBA00022432"/>
    </source>
</evidence>
<dbReference type="EC" id="5.3.1.9" evidence="4"/>
<protein>
    <recommendedName>
        <fullName evidence="4">Glucose-6-phosphate isomerase</fullName>
        <shortName evidence="4">GPI</shortName>
        <ecNumber evidence="4">5.3.1.9</ecNumber>
    </recommendedName>
    <alternativeName>
        <fullName evidence="4">Phosphoglucose isomerase</fullName>
        <shortName evidence="4">PGI</shortName>
    </alternativeName>
    <alternativeName>
        <fullName evidence="4">Phosphohexose isomerase</fullName>
        <shortName evidence="4">PHI</shortName>
    </alternativeName>
</protein>
<comment type="pathway">
    <text evidence="4">Carbohydrate biosynthesis; gluconeogenesis.</text>
</comment>
<dbReference type="Gene3D" id="3.40.50.10490">
    <property type="entry name" value="Glucose-6-phosphate isomerase like protein, domain 1"/>
    <property type="match status" value="2"/>
</dbReference>
<dbReference type="InterPro" id="IPR001672">
    <property type="entry name" value="G6P_Isomerase"/>
</dbReference>
<keyword evidence="2 4" id="KW-0324">Glycolysis</keyword>
<feature type="active site" description="Proton donor" evidence="4">
    <location>
        <position position="324"/>
    </location>
</feature>
<dbReference type="EMBL" id="JABAFG010000001">
    <property type="protein sequence ID" value="NME27036.1"/>
    <property type="molecule type" value="Genomic_DNA"/>
</dbReference>
<dbReference type="GO" id="GO:0005829">
    <property type="term" value="C:cytosol"/>
    <property type="evidence" value="ECO:0007669"/>
    <property type="project" value="TreeGrafter"/>
</dbReference>
<comment type="catalytic activity">
    <reaction evidence="4 5">
        <text>alpha-D-glucose 6-phosphate = beta-D-fructose 6-phosphate</text>
        <dbReference type="Rhea" id="RHEA:11816"/>
        <dbReference type="ChEBI" id="CHEBI:57634"/>
        <dbReference type="ChEBI" id="CHEBI:58225"/>
        <dbReference type="EC" id="5.3.1.9"/>
    </reaction>
</comment>
<dbReference type="PANTHER" id="PTHR11469:SF1">
    <property type="entry name" value="GLUCOSE-6-PHOSPHATE ISOMERASE"/>
    <property type="match status" value="1"/>
</dbReference>
<dbReference type="GO" id="GO:0006094">
    <property type="term" value="P:gluconeogenesis"/>
    <property type="evidence" value="ECO:0007669"/>
    <property type="project" value="UniProtKB-UniRule"/>
</dbReference>
<comment type="subcellular location">
    <subcellularLocation>
        <location evidence="4">Cytoplasm</location>
    </subcellularLocation>
</comment>
<dbReference type="PANTHER" id="PTHR11469">
    <property type="entry name" value="GLUCOSE-6-PHOSPHATE ISOMERASE"/>
    <property type="match status" value="1"/>
</dbReference>
<dbReference type="GO" id="GO:0051156">
    <property type="term" value="P:glucose 6-phosphate metabolic process"/>
    <property type="evidence" value="ECO:0007669"/>
    <property type="project" value="TreeGrafter"/>
</dbReference>
<evidence type="ECO:0000313" key="6">
    <source>
        <dbReference type="EMBL" id="NME27036.1"/>
    </source>
</evidence>
<dbReference type="GO" id="GO:0004347">
    <property type="term" value="F:glucose-6-phosphate isomerase activity"/>
    <property type="evidence" value="ECO:0007669"/>
    <property type="project" value="UniProtKB-UniRule"/>
</dbReference>
<proteinExistence type="inferred from homology"/>
<feature type="active site" evidence="4">
    <location>
        <position position="353"/>
    </location>
</feature>
<dbReference type="InterPro" id="IPR046348">
    <property type="entry name" value="SIS_dom_sf"/>
</dbReference>
<dbReference type="PRINTS" id="PR00662">
    <property type="entry name" value="G6PISOMERASE"/>
</dbReference>
<keyword evidence="3 4" id="KW-0413">Isomerase</keyword>
<comment type="pathway">
    <text evidence="4 5">Carbohydrate degradation; glycolysis; D-glyceraldehyde 3-phosphate and glycerone phosphate from D-glucose: step 2/4.</text>
</comment>
<dbReference type="AlphaFoldDB" id="A0A848BUN3"/>
<dbReference type="GO" id="GO:0048029">
    <property type="term" value="F:monosaccharide binding"/>
    <property type="evidence" value="ECO:0007669"/>
    <property type="project" value="TreeGrafter"/>
</dbReference>
<dbReference type="Proteomes" id="UP000591071">
    <property type="component" value="Unassembled WGS sequence"/>
</dbReference>
<dbReference type="InterPro" id="IPR035482">
    <property type="entry name" value="SIS_PGI_2"/>
</dbReference>
<gene>
    <name evidence="4" type="primary">pgi</name>
    <name evidence="6" type="ORF">HF872_00130</name>
</gene>
<dbReference type="RefSeq" id="WP_170087061.1">
    <property type="nucleotide sequence ID" value="NZ_JABAFG010000001.1"/>
</dbReference>
<dbReference type="SUPFAM" id="SSF53697">
    <property type="entry name" value="SIS domain"/>
    <property type="match status" value="1"/>
</dbReference>
<dbReference type="UniPathway" id="UPA00109">
    <property type="reaction ID" value="UER00181"/>
</dbReference>
<evidence type="ECO:0000256" key="5">
    <source>
        <dbReference type="RuleBase" id="RU000612"/>
    </source>
</evidence>
<sequence length="479" mass="52956">MNRITLPSGLVLDMSHLYGPDALITEREVEEFAPVYQKAHSVMMELRQKGTVAGHLSKDGDPEAVLFPQLPYIAEGNINNPERIVALEELGRTVRNRVDAVVFFGIGGSYLGGKVLFDVQCGEFWNLKSQKDRNGYPKAFFAGNNVDAHKLSGLIQTMRAESTGQQDYTVMAVVISKSGSTIEPMSNYMIFKEAMEAAGISMETVAVTDPHEGEKETLLHTLARESGWPIFYVPDGIGGRFSVFSEVGLIVGALTGFDIRSFLAGAREADQAVKSDDITKNPALLNSVLKFLAGSRHGRNLEVLMPYADNLKSLSEWYIQLLAESLGKRLNKEGQVVHYGRTPIVAVGTTDMHAQTQEHQEGPQDKVVQFVSIEKWPDDLVVPHTYDSFAKLAAFSGLPLSRILEAARRANEEALIGDGRPSANFILPELNAFYLGELMFLLCWSIAYEGEYADVDAFNQPGVEIYKRYLGQHLAEMKK</sequence>
<dbReference type="GO" id="GO:0006096">
    <property type="term" value="P:glycolytic process"/>
    <property type="evidence" value="ECO:0007669"/>
    <property type="project" value="UniProtKB-UniRule"/>
</dbReference>
<comment type="function">
    <text evidence="4">Catalyzes the reversible isomerization of glucose-6-phosphate to fructose-6-phosphate.</text>
</comment>
<keyword evidence="4" id="KW-0963">Cytoplasm</keyword>
<keyword evidence="1 4" id="KW-0312">Gluconeogenesis</keyword>
<dbReference type="HAMAP" id="MF_00473">
    <property type="entry name" value="G6P_isomerase"/>
    <property type="match status" value="1"/>
</dbReference>
<dbReference type="PROSITE" id="PS51463">
    <property type="entry name" value="P_GLUCOSE_ISOMERASE_3"/>
    <property type="match status" value="1"/>
</dbReference>
<dbReference type="GO" id="GO:0097367">
    <property type="term" value="F:carbohydrate derivative binding"/>
    <property type="evidence" value="ECO:0007669"/>
    <property type="project" value="InterPro"/>
</dbReference>
<feature type="active site" evidence="4">
    <location>
        <position position="467"/>
    </location>
</feature>
<reference evidence="6 7" key="1">
    <citation type="submission" date="2020-04" db="EMBL/GenBank/DDBJ databases">
        <authorList>
            <person name="Hitch T.C.A."/>
            <person name="Wylensek D."/>
            <person name="Clavel T."/>
        </authorList>
    </citation>
    <scope>NUCLEOTIDE SEQUENCE [LARGE SCALE GENOMIC DNA]</scope>
    <source>
        <strain evidence="6 7">Oil-RF-744-FAT-WT-6-1</strain>
    </source>
</reference>
<organism evidence="6 7">
    <name type="scientific">Megasphaera hexanoica</name>
    <dbReference type="NCBI Taxonomy" id="1675036"/>
    <lineage>
        <taxon>Bacteria</taxon>
        <taxon>Bacillati</taxon>
        <taxon>Bacillota</taxon>
        <taxon>Negativicutes</taxon>
        <taxon>Veillonellales</taxon>
        <taxon>Veillonellaceae</taxon>
        <taxon>Megasphaera</taxon>
    </lineage>
</organism>
<dbReference type="CDD" id="cd05016">
    <property type="entry name" value="SIS_PGI_2"/>
    <property type="match status" value="1"/>
</dbReference>
<evidence type="ECO:0000313" key="7">
    <source>
        <dbReference type="Proteomes" id="UP000591071"/>
    </source>
</evidence>
<evidence type="ECO:0000256" key="3">
    <source>
        <dbReference type="ARBA" id="ARBA00023235"/>
    </source>
</evidence>
<dbReference type="UniPathway" id="UPA00138"/>
<dbReference type="Pfam" id="PF00342">
    <property type="entry name" value="PGI"/>
    <property type="match status" value="1"/>
</dbReference>
<evidence type="ECO:0000256" key="4">
    <source>
        <dbReference type="HAMAP-Rule" id="MF_00473"/>
    </source>
</evidence>
<accession>A0A848BUN3</accession>
<comment type="similarity">
    <text evidence="4 5">Belongs to the GPI family.</text>
</comment>
<evidence type="ECO:0000256" key="2">
    <source>
        <dbReference type="ARBA" id="ARBA00023152"/>
    </source>
</evidence>